<dbReference type="EMBL" id="JALLAZ020001617">
    <property type="protein sequence ID" value="KAL3770926.1"/>
    <property type="molecule type" value="Genomic_DNA"/>
</dbReference>
<keyword evidence="2" id="KW-1185">Reference proteome</keyword>
<evidence type="ECO:0000313" key="2">
    <source>
        <dbReference type="Proteomes" id="UP001530315"/>
    </source>
</evidence>
<accession>A0ABD3N4E1</accession>
<name>A0ABD3N4E1_9STRA</name>
<dbReference type="Gene3D" id="3.40.30.10">
    <property type="entry name" value="Glutaredoxin"/>
    <property type="match status" value="1"/>
</dbReference>
<dbReference type="InterPro" id="IPR036249">
    <property type="entry name" value="Thioredoxin-like_sf"/>
</dbReference>
<comment type="caution">
    <text evidence="1">The sequence shown here is derived from an EMBL/GenBank/DDBJ whole genome shotgun (WGS) entry which is preliminary data.</text>
</comment>
<dbReference type="PANTHER" id="PTHR13887">
    <property type="entry name" value="GLUTATHIONE S-TRANSFERASE KAPPA"/>
    <property type="match status" value="1"/>
</dbReference>
<dbReference type="Proteomes" id="UP001530315">
    <property type="component" value="Unassembled WGS sequence"/>
</dbReference>
<gene>
    <name evidence="1" type="ORF">ACHAW5_006801</name>
</gene>
<dbReference type="PANTHER" id="PTHR13887:SF41">
    <property type="entry name" value="THIOREDOXIN SUPERFAMILY PROTEIN"/>
    <property type="match status" value="1"/>
</dbReference>
<evidence type="ECO:0000313" key="1">
    <source>
        <dbReference type="EMBL" id="KAL3770926.1"/>
    </source>
</evidence>
<protein>
    <recommendedName>
        <fullName evidence="3">DSBA-like thioredoxin domain-containing protein</fullName>
    </recommendedName>
</protein>
<reference evidence="1 2" key="1">
    <citation type="submission" date="2024-10" db="EMBL/GenBank/DDBJ databases">
        <title>Updated reference genomes for cyclostephanoid diatoms.</title>
        <authorList>
            <person name="Roberts W.R."/>
            <person name="Alverson A.J."/>
        </authorList>
    </citation>
    <scope>NUCLEOTIDE SEQUENCE [LARGE SCALE GENOMIC DNA]</scope>
    <source>
        <strain evidence="1 2">AJA276-08</strain>
    </source>
</reference>
<dbReference type="AlphaFoldDB" id="A0ABD3N4E1"/>
<dbReference type="SUPFAM" id="SSF52833">
    <property type="entry name" value="Thioredoxin-like"/>
    <property type="match status" value="1"/>
</dbReference>
<proteinExistence type="predicted"/>
<sequence>MRQVLSKPLFRGADSPSLAFAVVRVPFFLEPEYDELKPFIESNRDRLVKKWGGEQGWERQKRHHDLKGRGIAAGIPHFNLDRLASNSMASHRLIQHIGKRYGLNVSETLYDGLNVYYFVEGHALNDKPRLAQVAAETVTALLAKQNATDQALSEEEILSFLHGNEGRLEIENALRALRKLGVHGIPKFIIEGSSVIDGAAGPETFVKVFREIEKRGYVSGGPIFGDILGVSKETWMKGSHTRESLLLNEEQKKMA</sequence>
<evidence type="ECO:0008006" key="3">
    <source>
        <dbReference type="Google" id="ProtNLM"/>
    </source>
</evidence>
<organism evidence="1 2">
    <name type="scientific">Stephanodiscus triporus</name>
    <dbReference type="NCBI Taxonomy" id="2934178"/>
    <lineage>
        <taxon>Eukaryota</taxon>
        <taxon>Sar</taxon>
        <taxon>Stramenopiles</taxon>
        <taxon>Ochrophyta</taxon>
        <taxon>Bacillariophyta</taxon>
        <taxon>Coscinodiscophyceae</taxon>
        <taxon>Thalassiosirophycidae</taxon>
        <taxon>Stephanodiscales</taxon>
        <taxon>Stephanodiscaceae</taxon>
        <taxon>Stephanodiscus</taxon>
    </lineage>
</organism>